<protein>
    <submittedName>
        <fullName evidence="3">Nuclear transport factor 2 family protein</fullName>
    </submittedName>
</protein>
<feature type="signal peptide" evidence="1">
    <location>
        <begin position="1"/>
        <end position="26"/>
    </location>
</feature>
<dbReference type="InterPro" id="IPR027843">
    <property type="entry name" value="DUF4440"/>
</dbReference>
<gene>
    <name evidence="3" type="ORF">FRF71_08885</name>
</gene>
<dbReference type="OrthoDB" id="9891747at2"/>
<dbReference type="Proteomes" id="UP000321172">
    <property type="component" value="Chromosome"/>
</dbReference>
<dbReference type="AlphaFoldDB" id="A0A5B8S3Z4"/>
<accession>A0A5B8S3Z4</accession>
<name>A0A5B8S3Z4_9SPHN</name>
<dbReference type="Pfam" id="PF14534">
    <property type="entry name" value="DUF4440"/>
    <property type="match status" value="1"/>
</dbReference>
<evidence type="ECO:0000256" key="1">
    <source>
        <dbReference type="SAM" id="SignalP"/>
    </source>
</evidence>
<feature type="chain" id="PRO_5022916887" evidence="1">
    <location>
        <begin position="27"/>
        <end position="168"/>
    </location>
</feature>
<keyword evidence="1" id="KW-0732">Signal</keyword>
<dbReference type="KEGG" id="ngf:FRF71_08885"/>
<dbReference type="Gene3D" id="3.10.450.50">
    <property type="match status" value="1"/>
</dbReference>
<reference evidence="3 4" key="1">
    <citation type="journal article" date="2013" name="J. Microbiol. Biotechnol.">
        <title>Novosphingobium ginsenosidimutans sp. nov., with the ability to convert ginsenoside.</title>
        <authorList>
            <person name="Kim J.K."/>
            <person name="He D."/>
            <person name="Liu Q.M."/>
            <person name="Park H.Y."/>
            <person name="Jung M.S."/>
            <person name="Yoon M.H."/>
            <person name="Kim S.C."/>
            <person name="Im W.T."/>
        </authorList>
    </citation>
    <scope>NUCLEOTIDE SEQUENCE [LARGE SCALE GENOMIC DNA]</scope>
    <source>
        <strain evidence="3 4">FW-6</strain>
    </source>
</reference>
<feature type="domain" description="DUF4440" evidence="2">
    <location>
        <begin position="38"/>
        <end position="146"/>
    </location>
</feature>
<sequence>MKGLPMRVSPWFGAVAAVAMATSALAQEDPKALFQSRYDTFRSAMAAQDQAAVSAIMAPGYTMTDIQGEVRDASAVAAMMQRMPGAMGRDAKTTVLEAAVTGDTAAVKQQLSAKATRPGPDGNEMTMEFEVTSNDTWVKNGDAWQLKATVQKEVIVKRDGEVFFKQSN</sequence>
<evidence type="ECO:0000259" key="2">
    <source>
        <dbReference type="Pfam" id="PF14534"/>
    </source>
</evidence>
<proteinExistence type="predicted"/>
<organism evidence="3 4">
    <name type="scientific">Novosphingobium ginsenosidimutans</name>
    <dbReference type="NCBI Taxonomy" id="1176536"/>
    <lineage>
        <taxon>Bacteria</taxon>
        <taxon>Pseudomonadati</taxon>
        <taxon>Pseudomonadota</taxon>
        <taxon>Alphaproteobacteria</taxon>
        <taxon>Sphingomonadales</taxon>
        <taxon>Sphingomonadaceae</taxon>
        <taxon>Novosphingobium</taxon>
    </lineage>
</organism>
<evidence type="ECO:0000313" key="4">
    <source>
        <dbReference type="Proteomes" id="UP000321172"/>
    </source>
</evidence>
<dbReference type="SUPFAM" id="SSF54427">
    <property type="entry name" value="NTF2-like"/>
    <property type="match status" value="1"/>
</dbReference>
<dbReference type="InterPro" id="IPR032710">
    <property type="entry name" value="NTF2-like_dom_sf"/>
</dbReference>
<evidence type="ECO:0000313" key="3">
    <source>
        <dbReference type="EMBL" id="QEA16239.1"/>
    </source>
</evidence>
<dbReference type="EMBL" id="CP042345">
    <property type="protein sequence ID" value="QEA16239.1"/>
    <property type="molecule type" value="Genomic_DNA"/>
</dbReference>
<keyword evidence="4" id="KW-1185">Reference proteome</keyword>